<dbReference type="GO" id="GO:0008017">
    <property type="term" value="F:microtubule binding"/>
    <property type="evidence" value="ECO:0007669"/>
    <property type="project" value="TreeGrafter"/>
</dbReference>
<reference evidence="2 3" key="1">
    <citation type="submission" date="2024-01" db="EMBL/GenBank/DDBJ databases">
        <title>The genomes of 5 underutilized Papilionoideae crops provide insights into root nodulation and disease resistanc.</title>
        <authorList>
            <person name="Yuan L."/>
        </authorList>
    </citation>
    <scope>NUCLEOTIDE SEQUENCE [LARGE SCALE GENOMIC DNA]</scope>
    <source>
        <strain evidence="2">ZHUSHIDOU_FW_LH</strain>
        <tissue evidence="2">Leaf</tissue>
    </source>
</reference>
<organism evidence="2 3">
    <name type="scientific">Crotalaria pallida</name>
    <name type="common">Smooth rattlebox</name>
    <name type="synonym">Crotalaria striata</name>
    <dbReference type="NCBI Taxonomy" id="3830"/>
    <lineage>
        <taxon>Eukaryota</taxon>
        <taxon>Viridiplantae</taxon>
        <taxon>Streptophyta</taxon>
        <taxon>Embryophyta</taxon>
        <taxon>Tracheophyta</taxon>
        <taxon>Spermatophyta</taxon>
        <taxon>Magnoliopsida</taxon>
        <taxon>eudicotyledons</taxon>
        <taxon>Gunneridae</taxon>
        <taxon>Pentapetalae</taxon>
        <taxon>rosids</taxon>
        <taxon>fabids</taxon>
        <taxon>Fabales</taxon>
        <taxon>Fabaceae</taxon>
        <taxon>Papilionoideae</taxon>
        <taxon>50 kb inversion clade</taxon>
        <taxon>genistoids sensu lato</taxon>
        <taxon>core genistoids</taxon>
        <taxon>Crotalarieae</taxon>
        <taxon>Crotalaria</taxon>
    </lineage>
</organism>
<dbReference type="GO" id="GO:0003924">
    <property type="term" value="F:GTPase activity"/>
    <property type="evidence" value="ECO:0007669"/>
    <property type="project" value="TreeGrafter"/>
</dbReference>
<evidence type="ECO:0000259" key="1">
    <source>
        <dbReference type="Pfam" id="PF01031"/>
    </source>
</evidence>
<evidence type="ECO:0000313" key="2">
    <source>
        <dbReference type="EMBL" id="KAK7275166.1"/>
    </source>
</evidence>
<comment type="caution">
    <text evidence="2">The sequence shown here is derived from an EMBL/GenBank/DDBJ whole genome shotgun (WGS) entry which is preliminary data.</text>
</comment>
<dbReference type="InterPro" id="IPR000375">
    <property type="entry name" value="Dynamin_stalk"/>
</dbReference>
<sequence length="173" mass="19449">MGSEYLAKLLSKHLESVIRAGIPGIASLINSSIDELEAEMARLGRPIAIDAGAQLYTILELCRDFDWVFKEHMDGGPPGGDRIYIVFDHQLLAAFRKLPLDQLLPNLLHLSLRNCLLQGAVPDFSSIPELSYFCIMLNYCCQDLWVFEWSMVHLNLVQSILNLLVHKSCSCIC</sequence>
<dbReference type="AlphaFoldDB" id="A0AAN9FGY9"/>
<dbReference type="InterPro" id="IPR022812">
    <property type="entry name" value="Dynamin"/>
</dbReference>
<dbReference type="PANTHER" id="PTHR11566">
    <property type="entry name" value="DYNAMIN"/>
    <property type="match status" value="1"/>
</dbReference>
<accession>A0AAN9FGY9</accession>
<dbReference type="Proteomes" id="UP001372338">
    <property type="component" value="Unassembled WGS sequence"/>
</dbReference>
<evidence type="ECO:0000313" key="3">
    <source>
        <dbReference type="Proteomes" id="UP001372338"/>
    </source>
</evidence>
<gene>
    <name evidence="2" type="ORF">RIF29_16275</name>
</gene>
<keyword evidence="3" id="KW-1185">Reference proteome</keyword>
<name>A0AAN9FGY9_CROPI</name>
<dbReference type="EMBL" id="JAYWIO010000003">
    <property type="protein sequence ID" value="KAK7275166.1"/>
    <property type="molecule type" value="Genomic_DNA"/>
</dbReference>
<dbReference type="InterPro" id="IPR027417">
    <property type="entry name" value="P-loop_NTPase"/>
</dbReference>
<dbReference type="GO" id="GO:0005874">
    <property type="term" value="C:microtubule"/>
    <property type="evidence" value="ECO:0007669"/>
    <property type="project" value="TreeGrafter"/>
</dbReference>
<dbReference type="Gene3D" id="3.40.50.300">
    <property type="entry name" value="P-loop containing nucleotide triphosphate hydrolases"/>
    <property type="match status" value="1"/>
</dbReference>
<dbReference type="PANTHER" id="PTHR11566:SF224">
    <property type="entry name" value="DYNAMIN-RELATED PROTEIN 1E-LIKE"/>
    <property type="match status" value="1"/>
</dbReference>
<protein>
    <recommendedName>
        <fullName evidence="1">Dynamin stalk domain-containing protein</fullName>
    </recommendedName>
</protein>
<dbReference type="GO" id="GO:0005737">
    <property type="term" value="C:cytoplasm"/>
    <property type="evidence" value="ECO:0007669"/>
    <property type="project" value="TreeGrafter"/>
</dbReference>
<feature type="domain" description="Dynamin stalk" evidence="1">
    <location>
        <begin position="1"/>
        <end position="101"/>
    </location>
</feature>
<proteinExistence type="predicted"/>
<dbReference type="Pfam" id="PF01031">
    <property type="entry name" value="Dynamin_M"/>
    <property type="match status" value="1"/>
</dbReference>
<dbReference type="GO" id="GO:0016020">
    <property type="term" value="C:membrane"/>
    <property type="evidence" value="ECO:0007669"/>
    <property type="project" value="TreeGrafter"/>
</dbReference>